<dbReference type="EMBL" id="KE345183">
    <property type="protein sequence ID" value="EXB94897.1"/>
    <property type="molecule type" value="Genomic_DNA"/>
</dbReference>
<proteinExistence type="predicted"/>
<dbReference type="AlphaFoldDB" id="W9RT92"/>
<evidence type="ECO:0000313" key="2">
    <source>
        <dbReference type="Proteomes" id="UP000030645"/>
    </source>
</evidence>
<sequence>MGSFLPRVGKSLLQYSIPNYQSSKEKIAEFGDFFGTSPNAAAIALHPVREAREEICALMQTVVINK</sequence>
<protein>
    <submittedName>
        <fullName evidence="1">Uncharacterized protein</fullName>
    </submittedName>
</protein>
<accession>W9RT92</accession>
<organism evidence="1 2">
    <name type="scientific">Morus notabilis</name>
    <dbReference type="NCBI Taxonomy" id="981085"/>
    <lineage>
        <taxon>Eukaryota</taxon>
        <taxon>Viridiplantae</taxon>
        <taxon>Streptophyta</taxon>
        <taxon>Embryophyta</taxon>
        <taxon>Tracheophyta</taxon>
        <taxon>Spermatophyta</taxon>
        <taxon>Magnoliopsida</taxon>
        <taxon>eudicotyledons</taxon>
        <taxon>Gunneridae</taxon>
        <taxon>Pentapetalae</taxon>
        <taxon>rosids</taxon>
        <taxon>fabids</taxon>
        <taxon>Rosales</taxon>
        <taxon>Moraceae</taxon>
        <taxon>Moreae</taxon>
        <taxon>Morus</taxon>
    </lineage>
</organism>
<dbReference type="Proteomes" id="UP000030645">
    <property type="component" value="Unassembled WGS sequence"/>
</dbReference>
<name>W9RT92_9ROSA</name>
<gene>
    <name evidence="1" type="ORF">L484_023005</name>
</gene>
<reference evidence="2" key="1">
    <citation type="submission" date="2013-01" db="EMBL/GenBank/DDBJ databases">
        <title>Draft Genome Sequence of a Mulberry Tree, Morus notabilis C.K. Schneid.</title>
        <authorList>
            <person name="He N."/>
            <person name="Zhao S."/>
        </authorList>
    </citation>
    <scope>NUCLEOTIDE SEQUENCE</scope>
</reference>
<evidence type="ECO:0000313" key="1">
    <source>
        <dbReference type="EMBL" id="EXB94897.1"/>
    </source>
</evidence>
<keyword evidence="2" id="KW-1185">Reference proteome</keyword>